<evidence type="ECO:0000256" key="2">
    <source>
        <dbReference type="ARBA" id="ARBA00006228"/>
    </source>
</evidence>
<evidence type="ECO:0000256" key="7">
    <source>
        <dbReference type="SAM" id="Phobius"/>
    </source>
</evidence>
<feature type="transmembrane region" description="Helical" evidence="7">
    <location>
        <begin position="27"/>
        <end position="45"/>
    </location>
</feature>
<keyword evidence="6 7" id="KW-0472">Membrane</keyword>
<protein>
    <submittedName>
        <fullName evidence="8">Na+/H+ antiporter subunit E</fullName>
    </submittedName>
</protein>
<evidence type="ECO:0000256" key="1">
    <source>
        <dbReference type="ARBA" id="ARBA00004651"/>
    </source>
</evidence>
<evidence type="ECO:0000256" key="6">
    <source>
        <dbReference type="ARBA" id="ARBA00023136"/>
    </source>
</evidence>
<keyword evidence="5 7" id="KW-1133">Transmembrane helix</keyword>
<gene>
    <name evidence="8" type="ORF">PYH38_002562</name>
</gene>
<dbReference type="InterPro" id="IPR002758">
    <property type="entry name" value="Cation_antiport_E"/>
</dbReference>
<evidence type="ECO:0000256" key="3">
    <source>
        <dbReference type="ARBA" id="ARBA00022475"/>
    </source>
</evidence>
<dbReference type="Pfam" id="PF01899">
    <property type="entry name" value="MNHE"/>
    <property type="match status" value="1"/>
</dbReference>
<sequence length="161" mass="18507">MRTWFPYPLLSAALFIMWLLLNQSVAPGSILIGLVLSTVLAWVTLKLQPKRSHLHRLRRAAGFSYGVIADVIRSNIAVALIILRSRRRRANSGFMTVDLELDDENALALLACILTAMPGTAWLEYDRRQKKLLFHVLDMENEDVWRRTVKRYEAGLKEIFQ</sequence>
<comment type="subcellular location">
    <subcellularLocation>
        <location evidence="1">Cell membrane</location>
        <topology evidence="1">Multi-pass membrane protein</topology>
    </subcellularLocation>
</comment>
<organism evidence="8 9">
    <name type="scientific">Sinorhizobium numidicum</name>
    <dbReference type="NCBI Taxonomy" id="680248"/>
    <lineage>
        <taxon>Bacteria</taxon>
        <taxon>Pseudomonadati</taxon>
        <taxon>Pseudomonadota</taxon>
        <taxon>Alphaproteobacteria</taxon>
        <taxon>Hyphomicrobiales</taxon>
        <taxon>Rhizobiaceae</taxon>
        <taxon>Sinorhizobium/Ensifer group</taxon>
        <taxon>Sinorhizobium</taxon>
    </lineage>
</organism>
<proteinExistence type="inferred from homology"/>
<name>A0ABY8D0T8_9HYPH</name>
<evidence type="ECO:0000256" key="4">
    <source>
        <dbReference type="ARBA" id="ARBA00022692"/>
    </source>
</evidence>
<dbReference type="EMBL" id="CP120371">
    <property type="protein sequence ID" value="WEX83757.1"/>
    <property type="molecule type" value="Genomic_DNA"/>
</dbReference>
<feature type="transmembrane region" description="Helical" evidence="7">
    <location>
        <begin position="5"/>
        <end position="21"/>
    </location>
</feature>
<dbReference type="RefSeq" id="WP_280734606.1">
    <property type="nucleotide sequence ID" value="NZ_CP120368.1"/>
</dbReference>
<dbReference type="PANTHER" id="PTHR34584:SF1">
    <property type="entry name" value="NA(+)_H(+) ANTIPORTER SUBUNIT E1"/>
    <property type="match status" value="1"/>
</dbReference>
<dbReference type="PIRSF" id="PIRSF019239">
    <property type="entry name" value="MrpE"/>
    <property type="match status" value="1"/>
</dbReference>
<accession>A0ABY8D0T8</accession>
<reference evidence="8 9" key="1">
    <citation type="submission" date="2023-03" db="EMBL/GenBank/DDBJ databases">
        <authorList>
            <person name="Kaur S."/>
            <person name="Espinosa-Saiz D."/>
            <person name="Velazquez E."/>
            <person name="Menendez E."/>
            <person name="diCenzo G.C."/>
        </authorList>
    </citation>
    <scope>NUCLEOTIDE SEQUENCE [LARGE SCALE GENOMIC DNA]</scope>
    <source>
        <strain evidence="8 9">LMG 27395</strain>
    </source>
</reference>
<evidence type="ECO:0000313" key="9">
    <source>
        <dbReference type="Proteomes" id="UP001235547"/>
    </source>
</evidence>
<feature type="transmembrane region" description="Helical" evidence="7">
    <location>
        <begin position="65"/>
        <end position="85"/>
    </location>
</feature>
<keyword evidence="9" id="KW-1185">Reference proteome</keyword>
<dbReference type="NCBIfam" id="NF006520">
    <property type="entry name" value="PRK08965.1-4"/>
    <property type="match status" value="1"/>
</dbReference>
<comment type="similarity">
    <text evidence="2">Belongs to the CPA3 antiporters (TC 2.A.63) subunit E family.</text>
</comment>
<evidence type="ECO:0000256" key="5">
    <source>
        <dbReference type="ARBA" id="ARBA00022989"/>
    </source>
</evidence>
<keyword evidence="4 7" id="KW-0812">Transmembrane</keyword>
<dbReference type="Proteomes" id="UP001235547">
    <property type="component" value="Chromosome 1"/>
</dbReference>
<evidence type="ECO:0000313" key="8">
    <source>
        <dbReference type="EMBL" id="WEX83757.1"/>
    </source>
</evidence>
<keyword evidence="3" id="KW-1003">Cell membrane</keyword>
<dbReference type="PANTHER" id="PTHR34584">
    <property type="entry name" value="NA(+)/H(+) ANTIPORTER SUBUNIT E1"/>
    <property type="match status" value="1"/>
</dbReference>